<evidence type="ECO:0000256" key="5">
    <source>
        <dbReference type="SAM" id="Phobius"/>
    </source>
</evidence>
<comment type="subcellular location">
    <subcellularLocation>
        <location evidence="1">Membrane</location>
        <topology evidence="1">Multi-pass membrane protein</topology>
    </subcellularLocation>
</comment>
<dbReference type="GO" id="GO:0016020">
    <property type="term" value="C:membrane"/>
    <property type="evidence" value="ECO:0007669"/>
    <property type="project" value="UniProtKB-SubCell"/>
</dbReference>
<dbReference type="SUPFAM" id="SSF103473">
    <property type="entry name" value="MFS general substrate transporter"/>
    <property type="match status" value="1"/>
</dbReference>
<evidence type="ECO:0000313" key="7">
    <source>
        <dbReference type="Proteomes" id="UP000824540"/>
    </source>
</evidence>
<protein>
    <recommendedName>
        <fullName evidence="8">Major facilitator superfamily (MFS) profile domain-containing protein</fullName>
    </recommendedName>
</protein>
<comment type="caution">
    <text evidence="6">The sequence shown here is derived from an EMBL/GenBank/DDBJ whole genome shotgun (WGS) entry which is preliminary data.</text>
</comment>
<evidence type="ECO:0000256" key="1">
    <source>
        <dbReference type="ARBA" id="ARBA00004141"/>
    </source>
</evidence>
<dbReference type="Pfam" id="PF07690">
    <property type="entry name" value="MFS_1"/>
    <property type="match status" value="1"/>
</dbReference>
<evidence type="ECO:0000313" key="6">
    <source>
        <dbReference type="EMBL" id="KAG9343600.1"/>
    </source>
</evidence>
<dbReference type="AlphaFoldDB" id="A0A8T2NWC6"/>
<dbReference type="OrthoDB" id="370281at2759"/>
<keyword evidence="4 5" id="KW-0472">Membrane</keyword>
<sequence length="172" mass="18756">MVTPLTQKYFDFRELENSVMYCLCGVEVIAGFFFVRWLSRRVADRVVLAAGLVICNISCAWCLIFLAKPRGSFAWQLAEFAIGVFLQLLGLPFVAVSQVSLFSKVTAEKTQGFSQGVRRSVGGLATILGPLWAGGLTDNLYVMLGMMLALLVLLTEREVTEGPLGVSLSLAP</sequence>
<reference evidence="6" key="1">
    <citation type="thesis" date="2021" institute="BYU ScholarsArchive" country="Provo, UT, USA">
        <title>Applications of and Algorithms for Genome Assembly and Genomic Analyses with an Emphasis on Marine Teleosts.</title>
        <authorList>
            <person name="Pickett B.D."/>
        </authorList>
    </citation>
    <scope>NUCLEOTIDE SEQUENCE</scope>
    <source>
        <strain evidence="6">HI-2016</strain>
    </source>
</reference>
<evidence type="ECO:0000256" key="2">
    <source>
        <dbReference type="ARBA" id="ARBA00022692"/>
    </source>
</evidence>
<dbReference type="InterPro" id="IPR051068">
    <property type="entry name" value="MFS_Domain-Containing_Protein"/>
</dbReference>
<evidence type="ECO:0008006" key="8">
    <source>
        <dbReference type="Google" id="ProtNLM"/>
    </source>
</evidence>
<accession>A0A8T2NWC6</accession>
<dbReference type="InterPro" id="IPR011701">
    <property type="entry name" value="MFS"/>
</dbReference>
<keyword evidence="2 5" id="KW-0812">Transmembrane</keyword>
<feature type="transmembrane region" description="Helical" evidence="5">
    <location>
        <begin position="46"/>
        <end position="67"/>
    </location>
</feature>
<proteinExistence type="predicted"/>
<evidence type="ECO:0000256" key="3">
    <source>
        <dbReference type="ARBA" id="ARBA00022989"/>
    </source>
</evidence>
<dbReference type="Proteomes" id="UP000824540">
    <property type="component" value="Unassembled WGS sequence"/>
</dbReference>
<feature type="transmembrane region" description="Helical" evidence="5">
    <location>
        <begin position="18"/>
        <end position="39"/>
    </location>
</feature>
<dbReference type="PANTHER" id="PTHR23510:SF16">
    <property type="entry name" value="MAJOR FACILITATOR SUPERFAMILY (MFS) PROFILE DOMAIN-CONTAINING PROTEIN"/>
    <property type="match status" value="1"/>
</dbReference>
<dbReference type="InterPro" id="IPR036259">
    <property type="entry name" value="MFS_trans_sf"/>
</dbReference>
<dbReference type="GO" id="GO:0022857">
    <property type="term" value="F:transmembrane transporter activity"/>
    <property type="evidence" value="ECO:0007669"/>
    <property type="project" value="InterPro"/>
</dbReference>
<keyword evidence="7" id="KW-1185">Reference proteome</keyword>
<dbReference type="EMBL" id="JAFBMS010000023">
    <property type="protein sequence ID" value="KAG9343600.1"/>
    <property type="molecule type" value="Genomic_DNA"/>
</dbReference>
<evidence type="ECO:0000256" key="4">
    <source>
        <dbReference type="ARBA" id="ARBA00023136"/>
    </source>
</evidence>
<dbReference type="Gene3D" id="1.20.1250.20">
    <property type="entry name" value="MFS general substrate transporter like domains"/>
    <property type="match status" value="1"/>
</dbReference>
<organism evidence="6 7">
    <name type="scientific">Albula glossodonta</name>
    <name type="common">roundjaw bonefish</name>
    <dbReference type="NCBI Taxonomy" id="121402"/>
    <lineage>
        <taxon>Eukaryota</taxon>
        <taxon>Metazoa</taxon>
        <taxon>Chordata</taxon>
        <taxon>Craniata</taxon>
        <taxon>Vertebrata</taxon>
        <taxon>Euteleostomi</taxon>
        <taxon>Actinopterygii</taxon>
        <taxon>Neopterygii</taxon>
        <taxon>Teleostei</taxon>
        <taxon>Albuliformes</taxon>
        <taxon>Albulidae</taxon>
        <taxon>Albula</taxon>
    </lineage>
</organism>
<name>A0A8T2NWC6_9TELE</name>
<gene>
    <name evidence="6" type="ORF">JZ751_013770</name>
</gene>
<feature type="transmembrane region" description="Helical" evidence="5">
    <location>
        <begin position="116"/>
        <end position="133"/>
    </location>
</feature>
<keyword evidence="3 5" id="KW-1133">Transmembrane helix</keyword>
<dbReference type="PANTHER" id="PTHR23510">
    <property type="entry name" value="INNER MEMBRANE TRANSPORT PROTEIN YAJR"/>
    <property type="match status" value="1"/>
</dbReference>
<feature type="transmembrane region" description="Helical" evidence="5">
    <location>
        <begin position="73"/>
        <end position="95"/>
    </location>
</feature>